<name>A0AAD9JUP9_RIDPI</name>
<gene>
    <name evidence="1" type="ORF">NP493_1702g00025</name>
</gene>
<evidence type="ECO:0000313" key="2">
    <source>
        <dbReference type="Proteomes" id="UP001209878"/>
    </source>
</evidence>
<comment type="caution">
    <text evidence="1">The sequence shown here is derived from an EMBL/GenBank/DDBJ whole genome shotgun (WGS) entry which is preliminary data.</text>
</comment>
<dbReference type="Proteomes" id="UP001209878">
    <property type="component" value="Unassembled WGS sequence"/>
</dbReference>
<dbReference type="AlphaFoldDB" id="A0AAD9JUP9"/>
<sequence>MNLKINKVSLNVAKSKHIKFPHLNFTQYDFFEHEKKKHVMQRHLHNVFCFFWKNFFSDDDNFVN</sequence>
<organism evidence="1 2">
    <name type="scientific">Ridgeia piscesae</name>
    <name type="common">Tubeworm</name>
    <dbReference type="NCBI Taxonomy" id="27915"/>
    <lineage>
        <taxon>Eukaryota</taxon>
        <taxon>Metazoa</taxon>
        <taxon>Spiralia</taxon>
        <taxon>Lophotrochozoa</taxon>
        <taxon>Annelida</taxon>
        <taxon>Polychaeta</taxon>
        <taxon>Sedentaria</taxon>
        <taxon>Canalipalpata</taxon>
        <taxon>Sabellida</taxon>
        <taxon>Siboglinidae</taxon>
        <taxon>Ridgeia</taxon>
    </lineage>
</organism>
<proteinExistence type="predicted"/>
<keyword evidence="2" id="KW-1185">Reference proteome</keyword>
<dbReference type="EMBL" id="JAODUO010001700">
    <property type="protein sequence ID" value="KAK2159648.1"/>
    <property type="molecule type" value="Genomic_DNA"/>
</dbReference>
<evidence type="ECO:0000313" key="1">
    <source>
        <dbReference type="EMBL" id="KAK2159648.1"/>
    </source>
</evidence>
<reference evidence="1" key="1">
    <citation type="journal article" date="2023" name="Mol. Biol. Evol.">
        <title>Third-Generation Sequencing Reveals the Adaptive Role of the Epigenome in Three Deep-Sea Polychaetes.</title>
        <authorList>
            <person name="Perez M."/>
            <person name="Aroh O."/>
            <person name="Sun Y."/>
            <person name="Lan Y."/>
            <person name="Juniper S.K."/>
            <person name="Young C.R."/>
            <person name="Angers B."/>
            <person name="Qian P.Y."/>
        </authorList>
    </citation>
    <scope>NUCLEOTIDE SEQUENCE</scope>
    <source>
        <strain evidence="1">R07B-5</strain>
    </source>
</reference>
<accession>A0AAD9JUP9</accession>
<protein>
    <submittedName>
        <fullName evidence="1">Uncharacterized protein</fullName>
    </submittedName>
</protein>